<comment type="caution">
    <text evidence="1">The sequence shown here is derived from an EMBL/GenBank/DDBJ whole genome shotgun (WGS) entry which is preliminary data.</text>
</comment>
<sequence>MRFAILSLLPLLGPSMAVLQPNYTSSAGVSIYNPADFFTPTGPWSLMSHAGDTLYIAGMRGILPNNTLAPVGLPRVRQAYQNMAELAEMVEVELYDCLRLVVYTTNMEEYRDLCNQVQIELWGDDVNSYPPRTIVEVVRLNEDDIVEVEGTFYMPRKRGRREG</sequence>
<name>A0ACC3N223_9PEZI</name>
<keyword evidence="2" id="KW-1185">Reference proteome</keyword>
<dbReference type="Proteomes" id="UP001281147">
    <property type="component" value="Unassembled WGS sequence"/>
</dbReference>
<reference evidence="1" key="1">
    <citation type="submission" date="2023-07" db="EMBL/GenBank/DDBJ databases">
        <title>Black Yeasts Isolated from many extreme environments.</title>
        <authorList>
            <person name="Coleine C."/>
            <person name="Stajich J.E."/>
            <person name="Selbmann L."/>
        </authorList>
    </citation>
    <scope>NUCLEOTIDE SEQUENCE</scope>
    <source>
        <strain evidence="1">CCFEE 5714</strain>
    </source>
</reference>
<accession>A0ACC3N223</accession>
<protein>
    <submittedName>
        <fullName evidence="1">Uncharacterized protein</fullName>
    </submittedName>
</protein>
<gene>
    <name evidence="1" type="ORF">LTR37_011996</name>
</gene>
<evidence type="ECO:0000313" key="1">
    <source>
        <dbReference type="EMBL" id="KAK3707648.1"/>
    </source>
</evidence>
<proteinExistence type="predicted"/>
<dbReference type="EMBL" id="JAUTXU010000108">
    <property type="protein sequence ID" value="KAK3707648.1"/>
    <property type="molecule type" value="Genomic_DNA"/>
</dbReference>
<organism evidence="1 2">
    <name type="scientific">Vermiconidia calcicola</name>
    <dbReference type="NCBI Taxonomy" id="1690605"/>
    <lineage>
        <taxon>Eukaryota</taxon>
        <taxon>Fungi</taxon>
        <taxon>Dikarya</taxon>
        <taxon>Ascomycota</taxon>
        <taxon>Pezizomycotina</taxon>
        <taxon>Dothideomycetes</taxon>
        <taxon>Dothideomycetidae</taxon>
        <taxon>Mycosphaerellales</taxon>
        <taxon>Extremaceae</taxon>
        <taxon>Vermiconidia</taxon>
    </lineage>
</organism>
<evidence type="ECO:0000313" key="2">
    <source>
        <dbReference type="Proteomes" id="UP001281147"/>
    </source>
</evidence>